<evidence type="ECO:0000313" key="2">
    <source>
        <dbReference type="EMBL" id="TCG11228.1"/>
    </source>
</evidence>
<dbReference type="Gene3D" id="3.40.50.10170">
    <property type="match status" value="1"/>
</dbReference>
<dbReference type="NCBIfam" id="TIGR00762">
    <property type="entry name" value="DegV"/>
    <property type="match status" value="1"/>
</dbReference>
<gene>
    <name evidence="2" type="ORF">C4B24_02610</name>
</gene>
<comment type="caution">
    <text evidence="2">The sequence shown here is derived from an EMBL/GenBank/DDBJ whole genome shotgun (WGS) entry which is preliminary data.</text>
</comment>
<dbReference type="InterPro" id="IPR043168">
    <property type="entry name" value="DegV_C"/>
</dbReference>
<dbReference type="PROSITE" id="PS51482">
    <property type="entry name" value="DEGV"/>
    <property type="match status" value="1"/>
</dbReference>
<dbReference type="AlphaFoldDB" id="A0A4V2NI70"/>
<name>A0A4V2NI70_9MOLU</name>
<evidence type="ECO:0008006" key="4">
    <source>
        <dbReference type="Google" id="ProtNLM"/>
    </source>
</evidence>
<dbReference type="RefSeq" id="WP_131599059.1">
    <property type="nucleotide sequence ID" value="NZ_PSZO01000010.1"/>
</dbReference>
<proteinExistence type="predicted"/>
<dbReference type="PANTHER" id="PTHR33434:SF2">
    <property type="entry name" value="FATTY ACID-BINDING PROTEIN TM_1468"/>
    <property type="match status" value="1"/>
</dbReference>
<reference evidence="2 3" key="1">
    <citation type="submission" date="2018-02" db="EMBL/GenBank/DDBJ databases">
        <title>Mycoplasma marinum and Mycoplasma todarodis sp. nov., moderately halophilic and psychrotolerant mycoplasmas isolated from cephalopods.</title>
        <authorList>
            <person name="Viver T."/>
        </authorList>
    </citation>
    <scope>NUCLEOTIDE SEQUENCE [LARGE SCALE GENOMIC DNA]</scope>
    <source>
        <strain evidence="2 3">PE</strain>
    </source>
</reference>
<evidence type="ECO:0000313" key="3">
    <source>
        <dbReference type="Proteomes" id="UP000294192"/>
    </source>
</evidence>
<sequence length="274" mass="30699">MKLGIIVDSSTGLTKKEVSSRGWGFVPLHVFLNEQDFADGIEITTEEVYQKLNLDTNVRTSASSPAEILELFEAMSSKYDHVIVYGLSKELSSQTSNLTLFSNDFENIHVINSLGLSQIIVSECERAQRLAKEGKEIEEIVESLRKNTKGYEALLIPHSLDWLVKGGRVNSTVATMASMLKIVPIIKFKDGKLDRHGKGRIFSKTLVKVTKEIIERFDGEEYDLYALHAGNKMIDEHINNLESITNKKIKKLFFPSTIALHVGLEAIGILAIYK</sequence>
<dbReference type="EMBL" id="PSZO01000010">
    <property type="protein sequence ID" value="TCG11228.1"/>
    <property type="molecule type" value="Genomic_DNA"/>
</dbReference>
<dbReference type="Pfam" id="PF02645">
    <property type="entry name" value="DegV"/>
    <property type="match status" value="1"/>
</dbReference>
<keyword evidence="3" id="KW-1185">Reference proteome</keyword>
<protein>
    <recommendedName>
        <fullName evidence="4">Fatty acid-binding protein DegV</fullName>
    </recommendedName>
</protein>
<dbReference type="Proteomes" id="UP000294192">
    <property type="component" value="Unassembled WGS sequence"/>
</dbReference>
<dbReference type="InterPro" id="IPR003797">
    <property type="entry name" value="DegV"/>
</dbReference>
<dbReference type="OrthoDB" id="388177at2"/>
<evidence type="ECO:0000256" key="1">
    <source>
        <dbReference type="ARBA" id="ARBA00023121"/>
    </source>
</evidence>
<keyword evidence="1" id="KW-0446">Lipid-binding</keyword>
<accession>A0A4V2NI70</accession>
<dbReference type="PANTHER" id="PTHR33434">
    <property type="entry name" value="DEGV DOMAIN-CONTAINING PROTEIN DR_1986-RELATED"/>
    <property type="match status" value="1"/>
</dbReference>
<dbReference type="SUPFAM" id="SSF82549">
    <property type="entry name" value="DAK1/DegV-like"/>
    <property type="match status" value="1"/>
</dbReference>
<dbReference type="GO" id="GO:0008289">
    <property type="term" value="F:lipid binding"/>
    <property type="evidence" value="ECO:0007669"/>
    <property type="project" value="UniProtKB-KW"/>
</dbReference>
<dbReference type="InterPro" id="IPR050270">
    <property type="entry name" value="DegV_domain_contain"/>
</dbReference>
<organism evidence="2 3">
    <name type="scientific">Mycoplasma marinum</name>
    <dbReference type="NCBI Taxonomy" id="1937190"/>
    <lineage>
        <taxon>Bacteria</taxon>
        <taxon>Bacillati</taxon>
        <taxon>Mycoplasmatota</taxon>
        <taxon>Mollicutes</taxon>
        <taxon>Mycoplasmataceae</taxon>
        <taxon>Mycoplasma</taxon>
    </lineage>
</organism>
<dbReference type="Gene3D" id="3.30.1180.10">
    <property type="match status" value="1"/>
</dbReference>